<organism evidence="3 4">
    <name type="scientific">Aeromicrobium wangtongii</name>
    <dbReference type="NCBI Taxonomy" id="2969247"/>
    <lineage>
        <taxon>Bacteria</taxon>
        <taxon>Bacillati</taxon>
        <taxon>Actinomycetota</taxon>
        <taxon>Actinomycetes</taxon>
        <taxon>Propionibacteriales</taxon>
        <taxon>Nocardioidaceae</taxon>
        <taxon>Aeromicrobium</taxon>
    </lineage>
</organism>
<gene>
    <name evidence="3" type="ORF">NQV15_15580</name>
</gene>
<dbReference type="InterPro" id="IPR000873">
    <property type="entry name" value="AMP-dep_synth/lig_dom"/>
</dbReference>
<evidence type="ECO:0000259" key="1">
    <source>
        <dbReference type="Pfam" id="PF00501"/>
    </source>
</evidence>
<proteinExistence type="predicted"/>
<keyword evidence="4" id="KW-1185">Reference proteome</keyword>
<protein>
    <submittedName>
        <fullName evidence="3">AMP-binding protein</fullName>
    </submittedName>
</protein>
<dbReference type="Proteomes" id="UP001316184">
    <property type="component" value="Chromosome"/>
</dbReference>
<reference evidence="3 4" key="1">
    <citation type="submission" date="2022-08" db="EMBL/GenBank/DDBJ databases">
        <title>novel species in genus Aeromicrobium.</title>
        <authorList>
            <person name="Ye L."/>
        </authorList>
    </citation>
    <scope>NUCLEOTIDE SEQUENCE [LARGE SCALE GENOMIC DNA]</scope>
    <source>
        <strain evidence="4">zg-Y1379</strain>
    </source>
</reference>
<dbReference type="InterPro" id="IPR020845">
    <property type="entry name" value="AMP-binding_CS"/>
</dbReference>
<evidence type="ECO:0000313" key="3">
    <source>
        <dbReference type="EMBL" id="UUP13256.1"/>
    </source>
</evidence>
<dbReference type="InterPro" id="IPR025110">
    <property type="entry name" value="AMP-bd_C"/>
</dbReference>
<evidence type="ECO:0000259" key="2">
    <source>
        <dbReference type="Pfam" id="PF13193"/>
    </source>
</evidence>
<dbReference type="Gene3D" id="3.40.50.12780">
    <property type="entry name" value="N-terminal domain of ligase-like"/>
    <property type="match status" value="1"/>
</dbReference>
<dbReference type="PROSITE" id="PS00455">
    <property type="entry name" value="AMP_BINDING"/>
    <property type="match status" value="1"/>
</dbReference>
<dbReference type="Pfam" id="PF00501">
    <property type="entry name" value="AMP-binding"/>
    <property type="match status" value="1"/>
</dbReference>
<feature type="domain" description="AMP-dependent synthetase/ligase" evidence="1">
    <location>
        <begin position="14"/>
        <end position="368"/>
    </location>
</feature>
<dbReference type="PANTHER" id="PTHR43767:SF1">
    <property type="entry name" value="NONRIBOSOMAL PEPTIDE SYNTHASE PES1 (EUROFUNG)-RELATED"/>
    <property type="match status" value="1"/>
</dbReference>
<dbReference type="EMBL" id="CP102173">
    <property type="protein sequence ID" value="UUP13256.1"/>
    <property type="molecule type" value="Genomic_DNA"/>
</dbReference>
<dbReference type="PANTHER" id="PTHR43767">
    <property type="entry name" value="LONG-CHAIN-FATTY-ACID--COA LIGASE"/>
    <property type="match status" value="1"/>
</dbReference>
<name>A0ABY5MBT6_9ACTN</name>
<dbReference type="Pfam" id="PF13193">
    <property type="entry name" value="AMP-binding_C"/>
    <property type="match status" value="1"/>
</dbReference>
<dbReference type="InterPro" id="IPR042099">
    <property type="entry name" value="ANL_N_sf"/>
</dbReference>
<feature type="domain" description="AMP-binding enzyme C-terminal" evidence="2">
    <location>
        <begin position="419"/>
        <end position="494"/>
    </location>
</feature>
<dbReference type="InterPro" id="IPR045851">
    <property type="entry name" value="AMP-bd_C_sf"/>
</dbReference>
<dbReference type="Gene3D" id="3.30.300.30">
    <property type="match status" value="1"/>
</dbReference>
<evidence type="ECO:0000313" key="4">
    <source>
        <dbReference type="Proteomes" id="UP001316184"/>
    </source>
</evidence>
<dbReference type="InterPro" id="IPR050237">
    <property type="entry name" value="ATP-dep_AMP-bd_enzyme"/>
</dbReference>
<accession>A0ABY5MBT6</accession>
<sequence length="513" mass="55940">MSGIQLNMANGIREFGRNTPAKTAIIDGDRTYTFAELDERSNRFAQALLARGVKQGDTVALLSGNRGEYFEISAGLAKAGIAMVPLNSKNSASDNAYIVGHSEARVLVLEDELHAQADSFLDTLDLVVSFGGQTGEEYETFIATGDPVDPLADVDENDTFCITYTSGTTGRPKGVILTHRGRVLTVYCAAMEYGYGPGRHTIAVAPLYHGAGFAFSYGNLLLGGSVSILRKWNPEAFLQMMVDDRCNTVFLVPTHAQQIRRVCETPAQSYDLSALDTLYFNAAALPVALKQWVLQAFPGVGVHELYGSTECSIVTNLRPEFALERAGSVGQPWFMNEVKLVDDDGNEVPPGVPGELYARSPLLLGGYLKNEEATQESYDADGFFTVGDVAVRDEDGFISIVDRKKDMIIAGGVNIFPREIEEVIARFGPIDDVAVIGVPDEVYGERIAAYVVNRPGEDCDMEALAAYVKDNVAKYKIPREWYVVAELPRNAGGKILKRQIRDDHIAALQAEAR</sequence>
<dbReference type="RefSeq" id="WP_232400457.1">
    <property type="nucleotide sequence ID" value="NZ_CP102173.1"/>
</dbReference>
<dbReference type="SUPFAM" id="SSF56801">
    <property type="entry name" value="Acetyl-CoA synthetase-like"/>
    <property type="match status" value="1"/>
</dbReference>